<comment type="caution">
    <text evidence="1">The sequence shown here is derived from an EMBL/GenBank/DDBJ whole genome shotgun (WGS) entry which is preliminary data.</text>
</comment>
<organism evidence="1 2">
    <name type="scientific">Paenibacillus hunanensis</name>
    <dbReference type="NCBI Taxonomy" id="539262"/>
    <lineage>
        <taxon>Bacteria</taxon>
        <taxon>Bacillati</taxon>
        <taxon>Bacillota</taxon>
        <taxon>Bacilli</taxon>
        <taxon>Bacillales</taxon>
        <taxon>Paenibacillaceae</taxon>
        <taxon>Paenibacillus</taxon>
    </lineage>
</organism>
<dbReference type="EMBL" id="JAVDQH010000005">
    <property type="protein sequence ID" value="MDR6243803.1"/>
    <property type="molecule type" value="Genomic_DNA"/>
</dbReference>
<proteinExistence type="predicted"/>
<sequence>MKAPILKPLLLLFVKSVRNKQLWKSGYVHLTGTIIARYTPDVIVPVPEARDTRASR</sequence>
<accession>A0ABU1J011</accession>
<dbReference type="Proteomes" id="UP001185028">
    <property type="component" value="Unassembled WGS sequence"/>
</dbReference>
<evidence type="ECO:0000313" key="2">
    <source>
        <dbReference type="Proteomes" id="UP001185028"/>
    </source>
</evidence>
<keyword evidence="2" id="KW-1185">Reference proteome</keyword>
<evidence type="ECO:0000313" key="1">
    <source>
        <dbReference type="EMBL" id="MDR6243803.1"/>
    </source>
</evidence>
<protein>
    <submittedName>
        <fullName evidence="1">Uncharacterized protein</fullName>
    </submittedName>
</protein>
<name>A0ABU1J011_9BACL</name>
<reference evidence="1 2" key="1">
    <citation type="submission" date="2023-07" db="EMBL/GenBank/DDBJ databases">
        <title>Genomic Encyclopedia of Type Strains, Phase IV (KMG-IV): sequencing the most valuable type-strain genomes for metagenomic binning, comparative biology and taxonomic classification.</title>
        <authorList>
            <person name="Goeker M."/>
        </authorList>
    </citation>
    <scope>NUCLEOTIDE SEQUENCE [LARGE SCALE GENOMIC DNA]</scope>
    <source>
        <strain evidence="1 2">DSM 22170</strain>
    </source>
</reference>
<gene>
    <name evidence="1" type="ORF">JOC58_001696</name>
</gene>